<dbReference type="InterPro" id="IPR018389">
    <property type="entry name" value="DctP_fam"/>
</dbReference>
<accession>A0A857JHY7</accession>
<organism evidence="6 7">
    <name type="scientific">Paraglaciecola mesophila</name>
    <dbReference type="NCBI Taxonomy" id="197222"/>
    <lineage>
        <taxon>Bacteria</taxon>
        <taxon>Pseudomonadati</taxon>
        <taxon>Pseudomonadota</taxon>
        <taxon>Gammaproteobacteria</taxon>
        <taxon>Alteromonadales</taxon>
        <taxon>Alteromonadaceae</taxon>
        <taxon>Paraglaciecola</taxon>
    </lineage>
</organism>
<reference evidence="6 7" key="1">
    <citation type="submission" date="2019-12" db="EMBL/GenBank/DDBJ databases">
        <title>Genome sequencing and assembly of endphytes of Porphyra tenera.</title>
        <authorList>
            <person name="Park J.M."/>
            <person name="Shin R."/>
            <person name="Jo S.H."/>
        </authorList>
    </citation>
    <scope>NUCLEOTIDE SEQUENCE [LARGE SCALE GENOMIC DNA]</scope>
    <source>
        <strain evidence="6 7">GPM4</strain>
    </source>
</reference>
<name>A0A857JHY7_9ALTE</name>
<dbReference type="GO" id="GO:0030288">
    <property type="term" value="C:outer membrane-bounded periplasmic space"/>
    <property type="evidence" value="ECO:0007669"/>
    <property type="project" value="InterPro"/>
</dbReference>
<keyword evidence="4 5" id="KW-0732">Signal</keyword>
<evidence type="ECO:0000256" key="1">
    <source>
        <dbReference type="ARBA" id="ARBA00004196"/>
    </source>
</evidence>
<dbReference type="Pfam" id="PF03480">
    <property type="entry name" value="DctP"/>
    <property type="match status" value="1"/>
</dbReference>
<sequence length="325" mass="37065">MLFRCVLCALLLQPIGVVAKPEKLYWGHVYETSEPLHKWALWAAKQIAERTNGRYEIDVFPVSMLGKEAALNESLRLGSVDIIYTGTSFIAQLYPPFAITDMPYIYTGFEHWVKFNNSTLFKELAQGYSEKTQGNHIVANNYYGERHVSANVPVNELADMQGLKIRVPNARIFRLFPQAVNANPTPIAFSEVYMALQQGVVDAQENPLPTIKAKKLFEVQKHISLTGHMLGSNVTIVSQRRWKRLSPEDRLIFEHVLQEAALKVSQETRAHEAELITWFEQHGVSVHQVNKTVFRQATLPLHKPFITTIGQQNYDRLLQLNPVEE</sequence>
<evidence type="ECO:0000256" key="5">
    <source>
        <dbReference type="SAM" id="SignalP"/>
    </source>
</evidence>
<comment type="subcellular location">
    <subcellularLocation>
        <location evidence="1">Cell envelope</location>
    </subcellularLocation>
</comment>
<comment type="similarity">
    <text evidence="2">Belongs to the bacterial solute-binding protein 7 family.</text>
</comment>
<evidence type="ECO:0000256" key="4">
    <source>
        <dbReference type="ARBA" id="ARBA00022729"/>
    </source>
</evidence>
<keyword evidence="3" id="KW-0813">Transport</keyword>
<protein>
    <submittedName>
        <fullName evidence="6">Sialic acid-binding periplasmic protein SiaP</fullName>
    </submittedName>
</protein>
<dbReference type="CDD" id="cd13672">
    <property type="entry name" value="PBP2_TRAP_Siap"/>
    <property type="match status" value="1"/>
</dbReference>
<dbReference type="RefSeq" id="WP_160179381.1">
    <property type="nucleotide sequence ID" value="NZ_CP047656.1"/>
</dbReference>
<dbReference type="PIRSF" id="PIRSF006470">
    <property type="entry name" value="DctB"/>
    <property type="match status" value="1"/>
</dbReference>
<gene>
    <name evidence="6" type="ORF">FX988_01880</name>
</gene>
<dbReference type="PANTHER" id="PTHR33376">
    <property type="match status" value="1"/>
</dbReference>
<dbReference type="InterPro" id="IPR038404">
    <property type="entry name" value="TRAP_DctP_sf"/>
</dbReference>
<dbReference type="Gene3D" id="3.40.190.170">
    <property type="entry name" value="Bacterial extracellular solute-binding protein, family 7"/>
    <property type="match status" value="1"/>
</dbReference>
<dbReference type="NCBIfam" id="TIGR00787">
    <property type="entry name" value="dctP"/>
    <property type="match status" value="1"/>
</dbReference>
<feature type="chain" id="PRO_5032666914" evidence="5">
    <location>
        <begin position="20"/>
        <end position="325"/>
    </location>
</feature>
<dbReference type="SUPFAM" id="SSF53850">
    <property type="entry name" value="Periplasmic binding protein-like II"/>
    <property type="match status" value="1"/>
</dbReference>
<feature type="signal peptide" evidence="5">
    <location>
        <begin position="1"/>
        <end position="19"/>
    </location>
</feature>
<dbReference type="Proteomes" id="UP000464524">
    <property type="component" value="Chromosome"/>
</dbReference>
<evidence type="ECO:0000313" key="6">
    <source>
        <dbReference type="EMBL" id="QHJ11645.1"/>
    </source>
</evidence>
<dbReference type="KEGG" id="pmes:FX988_01880"/>
<dbReference type="PANTHER" id="PTHR33376:SF4">
    <property type="entry name" value="SIALIC ACID-BINDING PERIPLASMIC PROTEIN SIAP"/>
    <property type="match status" value="1"/>
</dbReference>
<keyword evidence="7" id="KW-1185">Reference proteome</keyword>
<dbReference type="EMBL" id="CP047656">
    <property type="protein sequence ID" value="QHJ11645.1"/>
    <property type="molecule type" value="Genomic_DNA"/>
</dbReference>
<dbReference type="InterPro" id="IPR004682">
    <property type="entry name" value="TRAP_DctP"/>
</dbReference>
<dbReference type="GO" id="GO:0055085">
    <property type="term" value="P:transmembrane transport"/>
    <property type="evidence" value="ECO:0007669"/>
    <property type="project" value="InterPro"/>
</dbReference>
<evidence type="ECO:0000256" key="2">
    <source>
        <dbReference type="ARBA" id="ARBA00009023"/>
    </source>
</evidence>
<dbReference type="AlphaFoldDB" id="A0A857JHY7"/>
<dbReference type="OrthoDB" id="9771186at2"/>
<dbReference type="NCBIfam" id="NF037995">
    <property type="entry name" value="TRAP_S1"/>
    <property type="match status" value="1"/>
</dbReference>
<evidence type="ECO:0000313" key="7">
    <source>
        <dbReference type="Proteomes" id="UP000464524"/>
    </source>
</evidence>
<evidence type="ECO:0000256" key="3">
    <source>
        <dbReference type="ARBA" id="ARBA00022448"/>
    </source>
</evidence>
<proteinExistence type="inferred from homology"/>